<accession>A0ABX1Q3M1</accession>
<evidence type="ECO:0000256" key="7">
    <source>
        <dbReference type="ARBA" id="ARBA00023239"/>
    </source>
</evidence>
<dbReference type="InterPro" id="IPR029069">
    <property type="entry name" value="HotDog_dom_sf"/>
</dbReference>
<keyword evidence="7 9" id="KW-0456">Lyase</keyword>
<keyword evidence="3 9" id="KW-0963">Cytoplasm</keyword>
<comment type="function">
    <text evidence="8 9">Involved in unsaturated fatty acids biosynthesis. Catalyzes the dehydration of short chain beta-hydroxyacyl-ACPs and long chain saturated and unsaturated beta-hydroxyacyl-ACPs.</text>
</comment>
<keyword evidence="6 9" id="KW-0443">Lipid metabolism</keyword>
<dbReference type="PANTHER" id="PTHR30272">
    <property type="entry name" value="3-HYDROXYACYL-[ACYL-CARRIER-PROTEIN] DEHYDRATASE"/>
    <property type="match status" value="1"/>
</dbReference>
<evidence type="ECO:0000256" key="3">
    <source>
        <dbReference type="ARBA" id="ARBA00022490"/>
    </source>
</evidence>
<comment type="subcellular location">
    <subcellularLocation>
        <location evidence="1 9">Cytoplasm</location>
    </subcellularLocation>
</comment>
<comment type="caution">
    <text evidence="10">The sequence shown here is derived from an EMBL/GenBank/DDBJ whole genome shotgun (WGS) entry which is preliminary data.</text>
</comment>
<keyword evidence="4 9" id="KW-0444">Lipid biosynthesis</keyword>
<protein>
    <recommendedName>
        <fullName evidence="9">3-hydroxyacyl-[acyl-carrier-protein] dehydratase FabZ</fullName>
        <ecNumber evidence="9">4.2.1.59</ecNumber>
    </recommendedName>
    <alternativeName>
        <fullName evidence="9">(3R)-hydroxymyristoyl-[acyl-carrier-protein] dehydratase</fullName>
        <shortName evidence="9">(3R)-hydroxymyristoyl-ACP dehydrase</shortName>
    </alternativeName>
    <alternativeName>
        <fullName evidence="9">Beta-hydroxyacyl-ACP dehydratase</fullName>
    </alternativeName>
</protein>
<evidence type="ECO:0000256" key="6">
    <source>
        <dbReference type="ARBA" id="ARBA00023098"/>
    </source>
</evidence>
<sequence>MDINEILQYLPHRYPFLLVDRVLELEEGKRILALKNVTMNEPFFPGHFPHHPVMPGVLIVEAMAQAAALLSFKTMGIKPDENSVVYFAGIDNVRFKRPVVPGDQLHFDVEITQSKRNIYKYKGVARVAGEVAAEAELMCALKTLS</sequence>
<dbReference type="InterPro" id="IPR013114">
    <property type="entry name" value="FabA_FabZ"/>
</dbReference>
<dbReference type="HAMAP" id="MF_00406">
    <property type="entry name" value="FabZ"/>
    <property type="match status" value="1"/>
</dbReference>
<dbReference type="CDD" id="cd01288">
    <property type="entry name" value="FabZ"/>
    <property type="match status" value="1"/>
</dbReference>
<evidence type="ECO:0000256" key="2">
    <source>
        <dbReference type="ARBA" id="ARBA00009174"/>
    </source>
</evidence>
<dbReference type="EMBL" id="WTVN01000024">
    <property type="protein sequence ID" value="NMG45099.1"/>
    <property type="molecule type" value="Genomic_DNA"/>
</dbReference>
<keyword evidence="5 9" id="KW-0441">Lipid A biosynthesis</keyword>
<comment type="catalytic activity">
    <reaction evidence="9">
        <text>a (3R)-hydroxyacyl-[ACP] = a (2E)-enoyl-[ACP] + H2O</text>
        <dbReference type="Rhea" id="RHEA:13097"/>
        <dbReference type="Rhea" id="RHEA-COMP:9925"/>
        <dbReference type="Rhea" id="RHEA-COMP:9945"/>
        <dbReference type="ChEBI" id="CHEBI:15377"/>
        <dbReference type="ChEBI" id="CHEBI:78784"/>
        <dbReference type="ChEBI" id="CHEBI:78827"/>
        <dbReference type="EC" id="4.2.1.59"/>
    </reaction>
</comment>
<dbReference type="InterPro" id="IPR010084">
    <property type="entry name" value="FabZ"/>
</dbReference>
<evidence type="ECO:0000313" key="10">
    <source>
        <dbReference type="EMBL" id="NMG45099.1"/>
    </source>
</evidence>
<dbReference type="Proteomes" id="UP000623795">
    <property type="component" value="Unassembled WGS sequence"/>
</dbReference>
<evidence type="ECO:0000256" key="9">
    <source>
        <dbReference type="HAMAP-Rule" id="MF_00406"/>
    </source>
</evidence>
<dbReference type="RefSeq" id="WP_169256939.1">
    <property type="nucleotide sequence ID" value="NZ_WTVN01000024.1"/>
</dbReference>
<dbReference type="EC" id="4.2.1.59" evidence="9"/>
<evidence type="ECO:0000256" key="4">
    <source>
        <dbReference type="ARBA" id="ARBA00022516"/>
    </source>
</evidence>
<feature type="active site" evidence="9">
    <location>
        <position position="47"/>
    </location>
</feature>
<organism evidence="10 11">
    <name type="scientific">Aromatoleum toluvorans</name>
    <dbReference type="NCBI Taxonomy" id="92002"/>
    <lineage>
        <taxon>Bacteria</taxon>
        <taxon>Pseudomonadati</taxon>
        <taxon>Pseudomonadota</taxon>
        <taxon>Betaproteobacteria</taxon>
        <taxon>Rhodocyclales</taxon>
        <taxon>Rhodocyclaceae</taxon>
        <taxon>Aromatoleum</taxon>
    </lineage>
</organism>
<dbReference type="GO" id="GO:0019171">
    <property type="term" value="F:(3R)-hydroxyacyl-[acyl-carrier-protein] dehydratase activity"/>
    <property type="evidence" value="ECO:0007669"/>
    <property type="project" value="UniProtKB-EC"/>
</dbReference>
<evidence type="ECO:0000256" key="5">
    <source>
        <dbReference type="ARBA" id="ARBA00022556"/>
    </source>
</evidence>
<dbReference type="Pfam" id="PF07977">
    <property type="entry name" value="FabA"/>
    <property type="match status" value="1"/>
</dbReference>
<evidence type="ECO:0000256" key="1">
    <source>
        <dbReference type="ARBA" id="ARBA00004496"/>
    </source>
</evidence>
<comment type="similarity">
    <text evidence="2 9">Belongs to the thioester dehydratase family. FabZ subfamily.</text>
</comment>
<dbReference type="PANTHER" id="PTHR30272:SF1">
    <property type="entry name" value="3-HYDROXYACYL-[ACYL-CARRIER-PROTEIN] DEHYDRATASE"/>
    <property type="match status" value="1"/>
</dbReference>
<evidence type="ECO:0000313" key="11">
    <source>
        <dbReference type="Proteomes" id="UP000623795"/>
    </source>
</evidence>
<name>A0ABX1Q3M1_9RHOO</name>
<dbReference type="NCBIfam" id="TIGR01750">
    <property type="entry name" value="fabZ"/>
    <property type="match status" value="1"/>
</dbReference>
<gene>
    <name evidence="9 10" type="primary">fabZ</name>
    <name evidence="10" type="ORF">GPA22_15325</name>
</gene>
<proteinExistence type="inferred from homology"/>
<evidence type="ECO:0000256" key="8">
    <source>
        <dbReference type="ARBA" id="ARBA00025049"/>
    </source>
</evidence>
<reference evidence="10 11" key="1">
    <citation type="submission" date="2019-12" db="EMBL/GenBank/DDBJ databases">
        <title>Comparative genomics gives insights into the taxonomy of the Azoarcus-Aromatoleum group and reveals separate origins of nif in the plant-associated Azoarcus and non-plant-associated Aromatoleum sub-groups.</title>
        <authorList>
            <person name="Lafos M."/>
            <person name="Maluk M."/>
            <person name="Batista M."/>
            <person name="Junghare M."/>
            <person name="Carmona M."/>
            <person name="Faoro H."/>
            <person name="Cruz L.M."/>
            <person name="Battistoni F."/>
            <person name="De Souza E."/>
            <person name="Pedrosa F."/>
            <person name="Chen W.-M."/>
            <person name="Poole P.S."/>
            <person name="Dixon R.A."/>
            <person name="James E.K."/>
        </authorList>
    </citation>
    <scope>NUCLEOTIDE SEQUENCE [LARGE SCALE GENOMIC DNA]</scope>
    <source>
        <strain evidence="10 11">Td21</strain>
    </source>
</reference>
<dbReference type="Gene3D" id="3.10.129.10">
    <property type="entry name" value="Hotdog Thioesterase"/>
    <property type="match status" value="1"/>
</dbReference>
<dbReference type="SUPFAM" id="SSF54637">
    <property type="entry name" value="Thioesterase/thiol ester dehydrase-isomerase"/>
    <property type="match status" value="1"/>
</dbReference>
<keyword evidence="11" id="KW-1185">Reference proteome</keyword>
<dbReference type="NCBIfam" id="NF000582">
    <property type="entry name" value="PRK00006.1"/>
    <property type="match status" value="1"/>
</dbReference>